<gene>
    <name evidence="2" type="ORF">M408DRAFT_327803</name>
</gene>
<dbReference type="Proteomes" id="UP000054097">
    <property type="component" value="Unassembled WGS sequence"/>
</dbReference>
<dbReference type="EMBL" id="KN824283">
    <property type="protein sequence ID" value="KIM30852.1"/>
    <property type="molecule type" value="Genomic_DNA"/>
</dbReference>
<evidence type="ECO:0000256" key="1">
    <source>
        <dbReference type="SAM" id="MobiDB-lite"/>
    </source>
</evidence>
<sequence>MYTKGKRKDTLPPYEASTNGPLDLQRIEIPASGGMDWNHGRNPNSPQPARHRRGYFEEYITGPIRTFSGDSMRRLAGMLEPYSPSPFSGGSILGEPIHDAPESILSPAAPPPPSYFASVKPMLLWLDGGGNKVVVETHFLEDLMHRLAWDLKFTSSQPGRMANGGYFIPPNDCFDWVASCGCGTIIAFAIACGMRVKEIREKFLEMTSALRVGSEDQIHSHLESMIPTRTQKLLFDGQTIMDSPTLVNIWVPAEADVAHNPGICVLKESPLRARLLPLIMREIRKELNGTAEFLDCTVQFLQDACPVFSECSFLLSIGSGDVPQTSAEQTWWDWWWGRNTPPAHPPLPPCVTHKRNNIIPLEAYSNPATYIRLSPRFFLRTEQGIKGPDDWAEDVTEILAMTTSYISKQETKLLLDRVNTMLKWREIKRESKAPPTSNNHASTSRQPGHL</sequence>
<organism evidence="2 3">
    <name type="scientific">Serendipita vermifera MAFF 305830</name>
    <dbReference type="NCBI Taxonomy" id="933852"/>
    <lineage>
        <taxon>Eukaryota</taxon>
        <taxon>Fungi</taxon>
        <taxon>Dikarya</taxon>
        <taxon>Basidiomycota</taxon>
        <taxon>Agaricomycotina</taxon>
        <taxon>Agaricomycetes</taxon>
        <taxon>Sebacinales</taxon>
        <taxon>Serendipitaceae</taxon>
        <taxon>Serendipita</taxon>
    </lineage>
</organism>
<reference evidence="2 3" key="1">
    <citation type="submission" date="2014-04" db="EMBL/GenBank/DDBJ databases">
        <authorList>
            <consortium name="DOE Joint Genome Institute"/>
            <person name="Kuo A."/>
            <person name="Zuccaro A."/>
            <person name="Kohler A."/>
            <person name="Nagy L.G."/>
            <person name="Floudas D."/>
            <person name="Copeland A."/>
            <person name="Barry K.W."/>
            <person name="Cichocki N."/>
            <person name="Veneault-Fourrey C."/>
            <person name="LaButti K."/>
            <person name="Lindquist E.A."/>
            <person name="Lipzen A."/>
            <person name="Lundell T."/>
            <person name="Morin E."/>
            <person name="Murat C."/>
            <person name="Sun H."/>
            <person name="Tunlid A."/>
            <person name="Henrissat B."/>
            <person name="Grigoriev I.V."/>
            <person name="Hibbett D.S."/>
            <person name="Martin F."/>
            <person name="Nordberg H.P."/>
            <person name="Cantor M.N."/>
            <person name="Hua S.X."/>
        </authorList>
    </citation>
    <scope>NUCLEOTIDE SEQUENCE [LARGE SCALE GENOMIC DNA]</scope>
    <source>
        <strain evidence="2 3">MAFF 305830</strain>
    </source>
</reference>
<dbReference type="OrthoDB" id="3246026at2759"/>
<accession>A0A0C2XPF0</accession>
<evidence type="ECO:0000313" key="3">
    <source>
        <dbReference type="Proteomes" id="UP000054097"/>
    </source>
</evidence>
<feature type="region of interest" description="Disordered" evidence="1">
    <location>
        <begin position="1"/>
        <end position="24"/>
    </location>
</feature>
<evidence type="ECO:0008006" key="4">
    <source>
        <dbReference type="Google" id="ProtNLM"/>
    </source>
</evidence>
<feature type="region of interest" description="Disordered" evidence="1">
    <location>
        <begin position="427"/>
        <end position="450"/>
    </location>
</feature>
<dbReference type="Gene3D" id="3.40.1090.10">
    <property type="entry name" value="Cytosolic phospholipase A2 catalytic domain"/>
    <property type="match status" value="1"/>
</dbReference>
<feature type="region of interest" description="Disordered" evidence="1">
    <location>
        <begin position="31"/>
        <end position="50"/>
    </location>
</feature>
<dbReference type="AlphaFoldDB" id="A0A0C2XPF0"/>
<dbReference type="SUPFAM" id="SSF52151">
    <property type="entry name" value="FabD/lysophospholipase-like"/>
    <property type="match status" value="1"/>
</dbReference>
<keyword evidence="3" id="KW-1185">Reference proteome</keyword>
<reference evidence="3" key="2">
    <citation type="submission" date="2015-01" db="EMBL/GenBank/DDBJ databases">
        <title>Evolutionary Origins and Diversification of the Mycorrhizal Mutualists.</title>
        <authorList>
            <consortium name="DOE Joint Genome Institute"/>
            <consortium name="Mycorrhizal Genomics Consortium"/>
            <person name="Kohler A."/>
            <person name="Kuo A."/>
            <person name="Nagy L.G."/>
            <person name="Floudas D."/>
            <person name="Copeland A."/>
            <person name="Barry K.W."/>
            <person name="Cichocki N."/>
            <person name="Veneault-Fourrey C."/>
            <person name="LaButti K."/>
            <person name="Lindquist E.A."/>
            <person name="Lipzen A."/>
            <person name="Lundell T."/>
            <person name="Morin E."/>
            <person name="Murat C."/>
            <person name="Riley R."/>
            <person name="Ohm R."/>
            <person name="Sun H."/>
            <person name="Tunlid A."/>
            <person name="Henrissat B."/>
            <person name="Grigoriev I.V."/>
            <person name="Hibbett D.S."/>
            <person name="Martin F."/>
        </authorList>
    </citation>
    <scope>NUCLEOTIDE SEQUENCE [LARGE SCALE GENOMIC DNA]</scope>
    <source>
        <strain evidence="3">MAFF 305830</strain>
    </source>
</reference>
<name>A0A0C2XPF0_SERVB</name>
<dbReference type="InterPro" id="IPR016035">
    <property type="entry name" value="Acyl_Trfase/lysoPLipase"/>
</dbReference>
<dbReference type="HOGENOM" id="CLU_581538_0_0_1"/>
<protein>
    <recommendedName>
        <fullName evidence="4">PNPLA domain-containing protein</fullName>
    </recommendedName>
</protein>
<proteinExistence type="predicted"/>
<evidence type="ECO:0000313" key="2">
    <source>
        <dbReference type="EMBL" id="KIM30852.1"/>
    </source>
</evidence>
<feature type="compositionally biased region" description="Polar residues" evidence="1">
    <location>
        <begin position="434"/>
        <end position="450"/>
    </location>
</feature>